<evidence type="ECO:0000313" key="2">
    <source>
        <dbReference type="Proteomes" id="UP001175227"/>
    </source>
</evidence>
<evidence type="ECO:0000313" key="1">
    <source>
        <dbReference type="EMBL" id="KAK0473154.1"/>
    </source>
</evidence>
<reference evidence="1" key="1">
    <citation type="submission" date="2023-06" db="EMBL/GenBank/DDBJ databases">
        <authorList>
            <consortium name="Lawrence Berkeley National Laboratory"/>
            <person name="Ahrendt S."/>
            <person name="Sahu N."/>
            <person name="Indic B."/>
            <person name="Wong-Bajracharya J."/>
            <person name="Merenyi Z."/>
            <person name="Ke H.-M."/>
            <person name="Monk M."/>
            <person name="Kocsube S."/>
            <person name="Drula E."/>
            <person name="Lipzen A."/>
            <person name="Balint B."/>
            <person name="Henrissat B."/>
            <person name="Andreopoulos B."/>
            <person name="Martin F.M."/>
            <person name="Harder C.B."/>
            <person name="Rigling D."/>
            <person name="Ford K.L."/>
            <person name="Foster G.D."/>
            <person name="Pangilinan J."/>
            <person name="Papanicolaou A."/>
            <person name="Barry K."/>
            <person name="LaButti K."/>
            <person name="Viragh M."/>
            <person name="Koriabine M."/>
            <person name="Yan M."/>
            <person name="Riley R."/>
            <person name="Champramary S."/>
            <person name="Plett K.L."/>
            <person name="Tsai I.J."/>
            <person name="Slot J."/>
            <person name="Sipos G."/>
            <person name="Plett J."/>
            <person name="Nagy L.G."/>
            <person name="Grigoriev I.V."/>
        </authorList>
    </citation>
    <scope>NUCLEOTIDE SEQUENCE</scope>
    <source>
        <strain evidence="1">ICMP 16352</strain>
    </source>
</reference>
<dbReference type="AlphaFoldDB" id="A0AA39NWI0"/>
<accession>A0AA39NWI0</accession>
<proteinExistence type="predicted"/>
<dbReference type="Pfam" id="PF11917">
    <property type="entry name" value="DUF3435"/>
    <property type="match status" value="1"/>
</dbReference>
<comment type="caution">
    <text evidence="1">The sequence shown here is derived from an EMBL/GenBank/DDBJ whole genome shotgun (WGS) entry which is preliminary data.</text>
</comment>
<dbReference type="PANTHER" id="PTHR37535:SF4">
    <property type="entry name" value="FLUG DOMAIN-CONTAINING PROTEIN"/>
    <property type="match status" value="1"/>
</dbReference>
<keyword evidence="2" id="KW-1185">Reference proteome</keyword>
<dbReference type="Proteomes" id="UP001175227">
    <property type="component" value="Unassembled WGS sequence"/>
</dbReference>
<protein>
    <submittedName>
        <fullName evidence="1">Uncharacterized protein</fullName>
    </submittedName>
</protein>
<dbReference type="InterPro" id="IPR021842">
    <property type="entry name" value="DUF3435"/>
</dbReference>
<sequence>MFCPVSLAITIAIEDSIFADVKTVKEIFHPKIPPIKHHILIMHSEAVAKPILCSEIFDGLIWITSPARALTYNALADHVTCYCCQHGASNCISHEMTTQDWTTLMSHVEGSKKFDNYYKTRLIDADLRAIFQGQDANVQYVEAAKTSSSKKSMATMQTPCLPVMLSLSLSTICYPGEGLTDDSKCTIGKHLYDCLQKCKSTEAQDNTNNNYQPNLYEVVFWTKIKFAPFFHPRAGEMQGNVRKHEETGGNTWKWSYRVQSI</sequence>
<gene>
    <name evidence="1" type="ORF">IW261DRAFT_1423706</name>
</gene>
<dbReference type="EMBL" id="JAUEPR010000034">
    <property type="protein sequence ID" value="KAK0473154.1"/>
    <property type="molecule type" value="Genomic_DNA"/>
</dbReference>
<organism evidence="1 2">
    <name type="scientific">Armillaria novae-zelandiae</name>
    <dbReference type="NCBI Taxonomy" id="153914"/>
    <lineage>
        <taxon>Eukaryota</taxon>
        <taxon>Fungi</taxon>
        <taxon>Dikarya</taxon>
        <taxon>Basidiomycota</taxon>
        <taxon>Agaricomycotina</taxon>
        <taxon>Agaricomycetes</taxon>
        <taxon>Agaricomycetidae</taxon>
        <taxon>Agaricales</taxon>
        <taxon>Marasmiineae</taxon>
        <taxon>Physalacriaceae</taxon>
        <taxon>Armillaria</taxon>
    </lineage>
</organism>
<dbReference type="PANTHER" id="PTHR37535">
    <property type="entry name" value="FLUG DOMAIN PROTEIN"/>
    <property type="match status" value="1"/>
</dbReference>
<name>A0AA39NWI0_9AGAR</name>